<keyword evidence="1" id="KW-0812">Transmembrane</keyword>
<feature type="transmembrane region" description="Helical" evidence="1">
    <location>
        <begin position="416"/>
        <end position="439"/>
    </location>
</feature>
<reference evidence="3 4" key="1">
    <citation type="submission" date="2024-07" db="EMBL/GenBank/DDBJ databases">
        <title>Section-level genome sequencing and comparative genomics of Aspergillus sections Usti and Cavernicolus.</title>
        <authorList>
            <consortium name="Lawrence Berkeley National Laboratory"/>
            <person name="Nybo J.L."/>
            <person name="Vesth T.C."/>
            <person name="Theobald S."/>
            <person name="Frisvad J.C."/>
            <person name="Larsen T.O."/>
            <person name="Kjaerboelling I."/>
            <person name="Rothschild-Mancinelli K."/>
            <person name="Lyhne E.K."/>
            <person name="Kogle M.E."/>
            <person name="Barry K."/>
            <person name="Clum A."/>
            <person name="Na H."/>
            <person name="Ledsgaard L."/>
            <person name="Lin J."/>
            <person name="Lipzen A."/>
            <person name="Kuo A."/>
            <person name="Riley R."/>
            <person name="Mondo S."/>
            <person name="LaButti K."/>
            <person name="Haridas S."/>
            <person name="Pangalinan J."/>
            <person name="Salamov A.A."/>
            <person name="Simmons B.A."/>
            <person name="Magnuson J.K."/>
            <person name="Chen J."/>
            <person name="Drula E."/>
            <person name="Henrissat B."/>
            <person name="Wiebenga A."/>
            <person name="Lubbers R.J."/>
            <person name="Gomes A.C."/>
            <person name="Makela M.R."/>
            <person name="Stajich J."/>
            <person name="Grigoriev I.V."/>
            <person name="Mortensen U.H."/>
            <person name="De vries R.P."/>
            <person name="Baker S.E."/>
            <person name="Andersen M.R."/>
        </authorList>
    </citation>
    <scope>NUCLEOTIDE SEQUENCE [LARGE SCALE GENOMIC DNA]</scope>
    <source>
        <strain evidence="3 4">CBS 600.67</strain>
    </source>
</reference>
<sequence length="631" mass="70277">MLGHSLVNKKPFRLTGNCPTLSPTDNPRYDPRTYAIYEASFHVHHMPYITTLDTTIQLQLNDTNIACIGAHITPYIGLVTSKVLMGVPLAMMILSGIVTGALKTYQIRRRSTFRYEIDDSLDPADSSMPGVGRCLHYLQFIFLTGCLTLSYPGFFRAVVSELAWSSLIFKNWPVTHQFIYPGVEDGIYSVNATVGLEEMAQYLGSTTTSDLWTNSIVNLAFVVLAVIVTVQIVSVFKWLSQLDAHGLDRSLQRTGWSVARIVLDYFLPPLVSFSLFQMNNARLFPVYHTSMALVAVALLAGLLIITIRHLVKTNKLDVFFHQTCYPGRLGQNWAFYTLSGVPFVRGLAIGGLQTSGLAQIMLLIACEILILSCAFWNWQAGATWRHALLSLARLATTGMSFVFLPEAGVSERRKSIVAYCILSLHATVIIGGFLVDCVYRPVRYALYRMGMLDSVPKSLDRKKVPVFGIQQLSHRSTRRISFAHLPALDPTGYTPPHSRHTSLRHASSEDFGSLDTASFFRPSRPQTASVSSINDATGLPTHALSESGIGCSNIELIRLPPVDSVYETVNTSNDYCRREADEYYAPISHHGTMHSDPAAGESDHPLRFWPWKRPKAKQRGFEVIRPTRPNP</sequence>
<protein>
    <recommendedName>
        <fullName evidence="2">TRP C-terminal domain-containing protein</fullName>
    </recommendedName>
</protein>
<feature type="transmembrane region" description="Helical" evidence="1">
    <location>
        <begin position="290"/>
        <end position="311"/>
    </location>
</feature>
<dbReference type="PANTHER" id="PTHR31145:SF8">
    <property type="entry name" value="INTEGRAL MEMBRANE PROTEIN (AFU_ORTHOLOGUE AFUA_2G17475)"/>
    <property type="match status" value="1"/>
</dbReference>
<gene>
    <name evidence="3" type="ORF">BDW59DRAFT_96657</name>
</gene>
<feature type="domain" description="TRP C-terminal" evidence="2">
    <location>
        <begin position="332"/>
        <end position="429"/>
    </location>
</feature>
<evidence type="ECO:0000313" key="3">
    <source>
        <dbReference type="EMBL" id="KAL2823585.1"/>
    </source>
</evidence>
<comment type="caution">
    <text evidence="3">The sequence shown here is derived from an EMBL/GenBank/DDBJ whole genome shotgun (WGS) entry which is preliminary data.</text>
</comment>
<proteinExistence type="predicted"/>
<dbReference type="Proteomes" id="UP001610335">
    <property type="component" value="Unassembled WGS sequence"/>
</dbReference>
<evidence type="ECO:0000256" key="1">
    <source>
        <dbReference type="SAM" id="Phobius"/>
    </source>
</evidence>
<keyword evidence="1" id="KW-1133">Transmembrane helix</keyword>
<name>A0ABR4I761_9EURO</name>
<accession>A0ABR4I761</accession>
<keyword evidence="1" id="KW-0472">Membrane</keyword>
<feature type="transmembrane region" description="Helical" evidence="1">
    <location>
        <begin position="257"/>
        <end position="278"/>
    </location>
</feature>
<evidence type="ECO:0000259" key="2">
    <source>
        <dbReference type="Pfam" id="PF06011"/>
    </source>
</evidence>
<dbReference type="InterPro" id="IPR010308">
    <property type="entry name" value="TRP_C"/>
</dbReference>
<organism evidence="3 4">
    <name type="scientific">Aspergillus cavernicola</name>
    <dbReference type="NCBI Taxonomy" id="176166"/>
    <lineage>
        <taxon>Eukaryota</taxon>
        <taxon>Fungi</taxon>
        <taxon>Dikarya</taxon>
        <taxon>Ascomycota</taxon>
        <taxon>Pezizomycotina</taxon>
        <taxon>Eurotiomycetes</taxon>
        <taxon>Eurotiomycetidae</taxon>
        <taxon>Eurotiales</taxon>
        <taxon>Aspergillaceae</taxon>
        <taxon>Aspergillus</taxon>
        <taxon>Aspergillus subgen. Nidulantes</taxon>
    </lineage>
</organism>
<keyword evidence="4" id="KW-1185">Reference proteome</keyword>
<dbReference type="EMBL" id="JBFXLS010000051">
    <property type="protein sequence ID" value="KAL2823585.1"/>
    <property type="molecule type" value="Genomic_DNA"/>
</dbReference>
<dbReference type="InterPro" id="IPR040241">
    <property type="entry name" value="TRP_Flc/Pkd2-like"/>
</dbReference>
<evidence type="ECO:0000313" key="4">
    <source>
        <dbReference type="Proteomes" id="UP001610335"/>
    </source>
</evidence>
<dbReference type="Pfam" id="PF06011">
    <property type="entry name" value="TRP"/>
    <property type="match status" value="1"/>
</dbReference>
<dbReference type="PANTHER" id="PTHR31145">
    <property type="entry name" value="INTEGRAL MEMBRANE PROTEIN (AFU_ORTHOLOGUE AFUA_7G01610)"/>
    <property type="match status" value="1"/>
</dbReference>
<feature type="transmembrane region" description="Helical" evidence="1">
    <location>
        <begin position="358"/>
        <end position="378"/>
    </location>
</feature>
<feature type="transmembrane region" description="Helical" evidence="1">
    <location>
        <begin position="83"/>
        <end position="102"/>
    </location>
</feature>
<feature type="transmembrane region" description="Helical" evidence="1">
    <location>
        <begin position="216"/>
        <end position="236"/>
    </location>
</feature>